<evidence type="ECO:0000313" key="3">
    <source>
        <dbReference type="Proteomes" id="UP000001170"/>
    </source>
</evidence>
<evidence type="ECO:0000313" key="2">
    <source>
        <dbReference type="EMBL" id="AAV60705.1"/>
    </source>
</evidence>
<dbReference type="EMBL" id="CP000023">
    <property type="protein sequence ID" value="AAV60705.1"/>
    <property type="molecule type" value="Genomic_DNA"/>
</dbReference>
<gene>
    <name evidence="2" type="ordered locus">stu1053</name>
</gene>
<name>Q5M4C2_STRT2</name>
<feature type="domain" description="Predicted membrane protein YciQ-like C-terminal" evidence="1">
    <location>
        <begin position="53"/>
        <end position="158"/>
    </location>
</feature>
<dbReference type="STRING" id="264199.stu1053"/>
<dbReference type="KEGG" id="stl:stu1053"/>
<dbReference type="GeneID" id="66898889"/>
<dbReference type="AlphaFoldDB" id="Q5M4C2"/>
<protein>
    <recommendedName>
        <fullName evidence="1">Predicted membrane protein YciQ-like C-terminal domain-containing protein</fullName>
    </recommendedName>
</protein>
<accession>Q5M4C2</accession>
<reference evidence="2 3" key="1">
    <citation type="journal article" date="2004" name="Nat. Biotechnol.">
        <title>Complete sequence and comparative genome analysis of the dairy bacterium Streptococcus thermophilus.</title>
        <authorList>
            <person name="Bolotin A."/>
            <person name="Quinquis B."/>
            <person name="Renault P."/>
            <person name="Sorokin A."/>
            <person name="Ehrlich S.D."/>
            <person name="Kulakauskas S."/>
            <person name="Lapidus A."/>
            <person name="Goltsman E."/>
            <person name="Mazur M."/>
            <person name="Pusch G.D."/>
            <person name="Fonstein M."/>
            <person name="Overbeek R."/>
            <person name="Kyprides N."/>
            <person name="Purnelle B."/>
            <person name="Prozzi D."/>
            <person name="Ngui K."/>
            <person name="Masuy D."/>
            <person name="Hancy F."/>
            <person name="Burteau S."/>
            <person name="Boutry M."/>
            <person name="Delcour J."/>
            <person name="Goffeau A."/>
            <person name="Hols P."/>
        </authorList>
    </citation>
    <scope>NUCLEOTIDE SEQUENCE [LARGE SCALE GENOMIC DNA]</scope>
    <source>
        <strain evidence="3">ATCC BAA-250 / LMG 18311</strain>
    </source>
</reference>
<dbReference type="Pfam" id="PF20990">
    <property type="entry name" value="DUF2207_C"/>
    <property type="match status" value="1"/>
</dbReference>
<keyword evidence="3" id="KW-1185">Reference proteome</keyword>
<dbReference type="RefSeq" id="WP_011226004.1">
    <property type="nucleotide sequence ID" value="NC_006448.1"/>
</dbReference>
<dbReference type="PATRIC" id="fig|264199.4.peg.1038"/>
<organism evidence="2 3">
    <name type="scientific">Streptococcus thermophilus (strain ATCC BAA-250 / LMG 18311)</name>
    <dbReference type="NCBI Taxonomy" id="264199"/>
    <lineage>
        <taxon>Bacteria</taxon>
        <taxon>Bacillati</taxon>
        <taxon>Bacillota</taxon>
        <taxon>Bacilli</taxon>
        <taxon>Lactobacillales</taxon>
        <taxon>Streptococcaceae</taxon>
        <taxon>Streptococcus</taxon>
    </lineage>
</organism>
<dbReference type="InterPro" id="IPR048389">
    <property type="entry name" value="YciQ-like_C"/>
</dbReference>
<evidence type="ECO:0000259" key="1">
    <source>
        <dbReference type="Pfam" id="PF20990"/>
    </source>
</evidence>
<sequence length="173" mass="20153">MMMAMGWALHPGSTICVFNSDYNGQYVTLGYADPVPTFDKTGLGEESRHLKFKNMVQAIILDLIDRGYIAYSQENVVDTLRRISKEGLADYEFDFLEMLFDDRIEITDREMFSRYYLDEKGLRKQFNNAKSNYERDSVREEGQRIRRKFVKDGRSVTEGVNREISSLGLPNLY</sequence>
<dbReference type="HOGENOM" id="CLU_1767050_0_0_9"/>
<dbReference type="Proteomes" id="UP000001170">
    <property type="component" value="Chromosome"/>
</dbReference>
<proteinExistence type="predicted"/>